<feature type="compositionally biased region" description="Acidic residues" evidence="1">
    <location>
        <begin position="247"/>
        <end position="328"/>
    </location>
</feature>
<evidence type="ECO:0000256" key="2">
    <source>
        <dbReference type="SAM" id="SignalP"/>
    </source>
</evidence>
<name>A0ABU3E0D2_9FLAO</name>
<dbReference type="Proteomes" id="UP001261624">
    <property type="component" value="Unassembled WGS sequence"/>
</dbReference>
<evidence type="ECO:0000256" key="1">
    <source>
        <dbReference type="SAM" id="MobiDB-lite"/>
    </source>
</evidence>
<dbReference type="RefSeq" id="WP_311682979.1">
    <property type="nucleotide sequence ID" value="NZ_JAVRHM010000005.1"/>
</dbReference>
<reference evidence="3 4" key="1">
    <citation type="submission" date="2023-09" db="EMBL/GenBank/DDBJ databases">
        <authorList>
            <person name="Rey-Velasco X."/>
        </authorList>
    </citation>
    <scope>NUCLEOTIDE SEQUENCE [LARGE SCALE GENOMIC DNA]</scope>
    <source>
        <strain evidence="3 4">F188</strain>
    </source>
</reference>
<keyword evidence="4" id="KW-1185">Reference proteome</keyword>
<protein>
    <recommendedName>
        <fullName evidence="5">DUF1735 domain-containing protein</fullName>
    </recommendedName>
</protein>
<evidence type="ECO:0008006" key="5">
    <source>
        <dbReference type="Google" id="ProtNLM"/>
    </source>
</evidence>
<keyword evidence="2" id="KW-0732">Signal</keyword>
<feature type="signal peptide" evidence="2">
    <location>
        <begin position="1"/>
        <end position="20"/>
    </location>
</feature>
<comment type="caution">
    <text evidence="3">The sequence shown here is derived from an EMBL/GenBank/DDBJ whole genome shotgun (WGS) entry which is preliminary data.</text>
</comment>
<evidence type="ECO:0000313" key="3">
    <source>
        <dbReference type="EMBL" id="MDT0689433.1"/>
    </source>
</evidence>
<feature type="chain" id="PRO_5045924488" description="DUF1735 domain-containing protein" evidence="2">
    <location>
        <begin position="21"/>
        <end position="328"/>
    </location>
</feature>
<dbReference type="EMBL" id="JAVRHM010000005">
    <property type="protein sequence ID" value="MDT0689433.1"/>
    <property type="molecule type" value="Genomic_DNA"/>
</dbReference>
<evidence type="ECO:0000313" key="4">
    <source>
        <dbReference type="Proteomes" id="UP001261624"/>
    </source>
</evidence>
<gene>
    <name evidence="3" type="ORF">RM549_06530</name>
</gene>
<accession>A0ABU3E0D2</accession>
<proteinExistence type="predicted"/>
<organism evidence="3 4">
    <name type="scientific">Autumnicola patrickiae</name>
    <dbReference type="NCBI Taxonomy" id="3075591"/>
    <lineage>
        <taxon>Bacteria</taxon>
        <taxon>Pseudomonadati</taxon>
        <taxon>Bacteroidota</taxon>
        <taxon>Flavobacteriia</taxon>
        <taxon>Flavobacteriales</taxon>
        <taxon>Flavobacteriaceae</taxon>
        <taxon>Autumnicola</taxon>
    </lineage>
</organism>
<dbReference type="PROSITE" id="PS51257">
    <property type="entry name" value="PROKAR_LIPOPROTEIN"/>
    <property type="match status" value="1"/>
</dbReference>
<feature type="region of interest" description="Disordered" evidence="1">
    <location>
        <begin position="236"/>
        <end position="328"/>
    </location>
</feature>
<sequence>MKKYLLIMAAFVSTSFFVGCETDDEFTAPNYAALEMGPVNTTVPLSGSTTYDVSVYTANIVSNDRIFDIEVRDATTLSEEAYSIPETVTVPGGTNEGVFTVNVDDVNLTPNGAALILGISSAEDVLVGDDFRLNVSWSCDNPLTVDFAFDAYASETSWNVVDNDGTVLLSGGGFADGAEAANVSRCLPDGEYTFTVFDSYGDGMSEAGSVTLSYAGEELVVIPGDFISERSVDFTLGEDAGAGDPYVNEDEDTDDSEGDDSEGDDSEGDDSEGDDSEGDDSEGDDSEGDDSEGDDSEGDDSEGDDSEGDDSEGDDSEGDDSEGDDSEE</sequence>